<accession>A0AAE0Y8B0</accession>
<dbReference type="Proteomes" id="UP001283361">
    <property type="component" value="Unassembled WGS sequence"/>
</dbReference>
<organism evidence="1 2">
    <name type="scientific">Elysia crispata</name>
    <name type="common">lettuce slug</name>
    <dbReference type="NCBI Taxonomy" id="231223"/>
    <lineage>
        <taxon>Eukaryota</taxon>
        <taxon>Metazoa</taxon>
        <taxon>Spiralia</taxon>
        <taxon>Lophotrochozoa</taxon>
        <taxon>Mollusca</taxon>
        <taxon>Gastropoda</taxon>
        <taxon>Heterobranchia</taxon>
        <taxon>Euthyneura</taxon>
        <taxon>Panpulmonata</taxon>
        <taxon>Sacoglossa</taxon>
        <taxon>Placobranchoidea</taxon>
        <taxon>Plakobranchidae</taxon>
        <taxon>Elysia</taxon>
    </lineage>
</organism>
<protein>
    <submittedName>
        <fullName evidence="1">Uncharacterized protein</fullName>
    </submittedName>
</protein>
<reference evidence="1" key="1">
    <citation type="journal article" date="2023" name="G3 (Bethesda)">
        <title>A reference genome for the long-term kleptoplast-retaining sea slug Elysia crispata morphotype clarki.</title>
        <authorList>
            <person name="Eastman K.E."/>
            <person name="Pendleton A.L."/>
            <person name="Shaikh M.A."/>
            <person name="Suttiyut T."/>
            <person name="Ogas R."/>
            <person name="Tomko P."/>
            <person name="Gavelis G."/>
            <person name="Widhalm J.R."/>
            <person name="Wisecaver J.H."/>
        </authorList>
    </citation>
    <scope>NUCLEOTIDE SEQUENCE</scope>
    <source>
        <strain evidence="1">ECLA1</strain>
    </source>
</reference>
<dbReference type="EMBL" id="JAWDGP010006687">
    <property type="protein sequence ID" value="KAK3736776.1"/>
    <property type="molecule type" value="Genomic_DNA"/>
</dbReference>
<dbReference type="AlphaFoldDB" id="A0AAE0Y8B0"/>
<evidence type="ECO:0000313" key="1">
    <source>
        <dbReference type="EMBL" id="KAK3736776.1"/>
    </source>
</evidence>
<sequence>MIHESYNEAKEDNWRIFSPKSERQNHFENDRYLVEARKHSEGKLVSRVYTYCNPSEDYSASMDEIPHTKKTLALLLCKRLKLDPQSVLDLQDQIRYRRPIGNVRTIYMCRSILLDRLKCDRCLAVPLVVGSIKAIRLQVISTVDQYRCLYRILKLAHESQNVYRNLRDVSSIS</sequence>
<name>A0AAE0Y8B0_9GAST</name>
<gene>
    <name evidence="1" type="ORF">RRG08_056908</name>
</gene>
<evidence type="ECO:0000313" key="2">
    <source>
        <dbReference type="Proteomes" id="UP001283361"/>
    </source>
</evidence>
<proteinExistence type="predicted"/>
<comment type="caution">
    <text evidence="1">The sequence shown here is derived from an EMBL/GenBank/DDBJ whole genome shotgun (WGS) entry which is preliminary data.</text>
</comment>
<keyword evidence="2" id="KW-1185">Reference proteome</keyword>